<feature type="compositionally biased region" description="Basic and acidic residues" evidence="1">
    <location>
        <begin position="852"/>
        <end position="862"/>
    </location>
</feature>
<dbReference type="InterPro" id="IPR052743">
    <property type="entry name" value="Glutaminase_GtaA"/>
</dbReference>
<dbReference type="PANTHER" id="PTHR31987">
    <property type="entry name" value="GLUTAMINASE A-RELATED"/>
    <property type="match status" value="1"/>
</dbReference>
<evidence type="ECO:0000256" key="3">
    <source>
        <dbReference type="SAM" id="SignalP"/>
    </source>
</evidence>
<dbReference type="Pfam" id="PF17168">
    <property type="entry name" value="DUF5127"/>
    <property type="match status" value="1"/>
</dbReference>
<feature type="domain" description="Glutaminase A central" evidence="4">
    <location>
        <begin position="342"/>
        <end position="685"/>
    </location>
</feature>
<keyword evidence="7" id="KW-1185">Reference proteome</keyword>
<evidence type="ECO:0000259" key="4">
    <source>
        <dbReference type="Pfam" id="PF16335"/>
    </source>
</evidence>
<feature type="region of interest" description="Disordered" evidence="1">
    <location>
        <begin position="832"/>
        <end position="862"/>
    </location>
</feature>
<evidence type="ECO:0000259" key="5">
    <source>
        <dbReference type="Pfam" id="PF17168"/>
    </source>
</evidence>
<feature type="transmembrane region" description="Helical" evidence="2">
    <location>
        <begin position="710"/>
        <end position="734"/>
    </location>
</feature>
<dbReference type="STRING" id="1381753.V2X2X9"/>
<gene>
    <name evidence="6" type="ORF">Moror_1680</name>
</gene>
<reference evidence="6 7" key="1">
    <citation type="journal article" date="2014" name="BMC Genomics">
        <title>Genome and secretome analysis of the hemibiotrophic fungal pathogen, Moniliophthora roreri, which causes frosty pod rot disease of cacao: mechanisms of the biotrophic and necrotrophic phases.</title>
        <authorList>
            <person name="Meinhardt L.W."/>
            <person name="Costa G.G.L."/>
            <person name="Thomazella D.P.T."/>
            <person name="Teixeira P.J.P.L."/>
            <person name="Carazzolle M.F."/>
            <person name="Schuster S.C."/>
            <person name="Carlson J.E."/>
            <person name="Guiltinan M.J."/>
            <person name="Mieczkowski P."/>
            <person name="Farmer A."/>
            <person name="Ramaraj T."/>
            <person name="Crozier J."/>
            <person name="Davis R.E."/>
            <person name="Shao J."/>
            <person name="Melnick R.L."/>
            <person name="Pereira G.A.G."/>
            <person name="Bailey B.A."/>
        </authorList>
    </citation>
    <scope>NUCLEOTIDE SEQUENCE [LARGE SCALE GENOMIC DNA]</scope>
    <source>
        <strain evidence="6 7">MCA 2997</strain>
    </source>
</reference>
<organism evidence="6 7">
    <name type="scientific">Moniliophthora roreri (strain MCA 2997)</name>
    <name type="common">Cocoa frosty pod rot fungus</name>
    <name type="synonym">Crinipellis roreri</name>
    <dbReference type="NCBI Taxonomy" id="1381753"/>
    <lineage>
        <taxon>Eukaryota</taxon>
        <taxon>Fungi</taxon>
        <taxon>Dikarya</taxon>
        <taxon>Basidiomycota</taxon>
        <taxon>Agaricomycotina</taxon>
        <taxon>Agaricomycetes</taxon>
        <taxon>Agaricomycetidae</taxon>
        <taxon>Agaricales</taxon>
        <taxon>Marasmiineae</taxon>
        <taxon>Marasmiaceae</taxon>
        <taxon>Moniliophthora</taxon>
    </lineage>
</organism>
<evidence type="ECO:0000313" key="6">
    <source>
        <dbReference type="EMBL" id="ESK93488.1"/>
    </source>
</evidence>
<dbReference type="SUPFAM" id="SSF48208">
    <property type="entry name" value="Six-hairpin glycosidases"/>
    <property type="match status" value="1"/>
</dbReference>
<dbReference type="InterPro" id="IPR033433">
    <property type="entry name" value="GtaA_N"/>
</dbReference>
<keyword evidence="2" id="KW-1133">Transmembrane helix</keyword>
<evidence type="ECO:0000313" key="7">
    <source>
        <dbReference type="Proteomes" id="UP000017559"/>
    </source>
</evidence>
<protein>
    <submittedName>
        <fullName evidence="6">Glutaminase a</fullName>
    </submittedName>
</protein>
<proteinExistence type="predicted"/>
<dbReference type="Gene3D" id="1.50.10.10">
    <property type="match status" value="1"/>
</dbReference>
<accession>V2X2X9</accession>
<keyword evidence="2" id="KW-0472">Membrane</keyword>
<dbReference type="InterPro" id="IPR008928">
    <property type="entry name" value="6-hairpin_glycosidase_sf"/>
</dbReference>
<name>V2X2X9_MONRO</name>
<sequence length="891" mass="97193">MADCALVHILIFQLVFIVGAFAQSSFQPPAVPLAVRSPYFSSWLNTGQDDQIPNRWPTFWSMNTTLGMGGLVRVDGEPYIWMGDVVSSIPELQPATSRSMQITPTRTIFVLEAGRVQLNVTFLSPIEPSDLVLQSLPFSYIYVDVHSLDGQSHSVQVYCDVSGEWLSSDNTKLVQWDTDQDNEVTFHTAIQQPGQTPHSNGFINVADDATLYWATSSGPGVTWQSGNDTIVRNQFIVNGALSNTKDNNFRAIEDHWPVFGLSYDLGSVTSASSSVYWALGLVRDPSITWDTVSNSENYKPYFMSEYSSVKDALTAFVSDFSGAKQRSVDLDDKILTAARNVSNNYADLVSLAARQAFGGIETAYAGDSIGIFMKDIGNSQRIHPVEVIYASFPAFLYINATWGKYLLEPLLEYSKSTSNQFNYATSDLGLSGLVWTGHFSPISRKSVPQYSGSMLIMVWTHAKFTGDKSLLSDYYDILKAWCDNLIPKVLSPAGYSTADGQDTTNSTNLAVKGIIGIHAMADISNALGNGDDAQKYLDTATSYARQWKNLAWSSDHFSAPYGVNSTWSLVYNLYADKLLGTGIVDKDVYDALSRYDTYASQSQTRGKFGLPYDSDAFSIAMSHWTLLTAGALNDTPARDILVQMVHDKASDRATSAIFPSTYNINDGSVVSSSASPAQGAMFALLALSLESKLSGLTAGSVIPSSGGSKAGAIAGGVVGGAALIGILTVGWFLWRRKQRTPQHHLTPFTGLYTESNNLPHIPQSPTFLGTKSPDTPSSTAYPLVPNRHTSFYSRKASSIMPRHLDVSNVAALGGNPISPSYSWSSSSPLYSPASGVASRTNTNFASPNQPRRGVERSTEKHQLRAVVQNLRRELEDLRSREMVHEPPPAYN</sequence>
<keyword evidence="3" id="KW-0732">Signal</keyword>
<evidence type="ECO:0000256" key="1">
    <source>
        <dbReference type="SAM" id="MobiDB-lite"/>
    </source>
</evidence>
<dbReference type="InterPro" id="IPR012341">
    <property type="entry name" value="6hp_glycosidase-like_sf"/>
</dbReference>
<keyword evidence="2" id="KW-0812">Transmembrane</keyword>
<feature type="signal peptide" evidence="3">
    <location>
        <begin position="1"/>
        <end position="22"/>
    </location>
</feature>
<dbReference type="InterPro" id="IPR032514">
    <property type="entry name" value="GtaA_central"/>
</dbReference>
<feature type="compositionally biased region" description="Polar residues" evidence="1">
    <location>
        <begin position="837"/>
        <end position="849"/>
    </location>
</feature>
<dbReference type="KEGG" id="mrr:Moror_1680"/>
<feature type="chain" id="PRO_5004711488" evidence="3">
    <location>
        <begin position="23"/>
        <end position="891"/>
    </location>
</feature>
<evidence type="ECO:0000256" key="2">
    <source>
        <dbReference type="SAM" id="Phobius"/>
    </source>
</evidence>
<dbReference type="GO" id="GO:0003824">
    <property type="term" value="F:catalytic activity"/>
    <property type="evidence" value="ECO:0007669"/>
    <property type="project" value="UniProtKB-ARBA"/>
</dbReference>
<dbReference type="AlphaFoldDB" id="V2X2X9"/>
<dbReference type="OrthoDB" id="3918848at2759"/>
<dbReference type="EMBL" id="AWSO01000192">
    <property type="protein sequence ID" value="ESK93488.1"/>
    <property type="molecule type" value="Genomic_DNA"/>
</dbReference>
<feature type="domain" description="Glutaminase A N-terminal" evidence="5">
    <location>
        <begin position="105"/>
        <end position="335"/>
    </location>
</feature>
<dbReference type="PANTHER" id="PTHR31987:SF1">
    <property type="entry name" value="GLUTAMINASE A"/>
    <property type="match status" value="1"/>
</dbReference>
<dbReference type="HOGENOM" id="CLU_008020_0_0_1"/>
<dbReference type="Pfam" id="PF16335">
    <property type="entry name" value="GtaA_6_Hairpin"/>
    <property type="match status" value="1"/>
</dbReference>
<dbReference type="GO" id="GO:0005975">
    <property type="term" value="P:carbohydrate metabolic process"/>
    <property type="evidence" value="ECO:0007669"/>
    <property type="project" value="InterPro"/>
</dbReference>
<comment type="caution">
    <text evidence="6">The sequence shown here is derived from an EMBL/GenBank/DDBJ whole genome shotgun (WGS) entry which is preliminary data.</text>
</comment>
<dbReference type="Proteomes" id="UP000017559">
    <property type="component" value="Unassembled WGS sequence"/>
</dbReference>